<evidence type="ECO:0000256" key="2">
    <source>
        <dbReference type="ARBA" id="ARBA00004370"/>
    </source>
</evidence>
<dbReference type="Pfam" id="PF00672">
    <property type="entry name" value="HAMP"/>
    <property type="match status" value="1"/>
</dbReference>
<evidence type="ECO:0000256" key="10">
    <source>
        <dbReference type="ARBA" id="ARBA00023136"/>
    </source>
</evidence>
<evidence type="ECO:0000313" key="14">
    <source>
        <dbReference type="EMBL" id="KKR10827.1"/>
    </source>
</evidence>
<evidence type="ECO:0000256" key="4">
    <source>
        <dbReference type="ARBA" id="ARBA00022553"/>
    </source>
</evidence>
<evidence type="ECO:0000256" key="5">
    <source>
        <dbReference type="ARBA" id="ARBA00022679"/>
    </source>
</evidence>
<evidence type="ECO:0000259" key="12">
    <source>
        <dbReference type="PROSITE" id="PS50109"/>
    </source>
</evidence>
<dbReference type="PANTHER" id="PTHR45436:SF5">
    <property type="entry name" value="SENSOR HISTIDINE KINASE TRCS"/>
    <property type="match status" value="1"/>
</dbReference>
<dbReference type="Pfam" id="PF02518">
    <property type="entry name" value="HATPase_c"/>
    <property type="match status" value="1"/>
</dbReference>
<reference evidence="14 15" key="1">
    <citation type="journal article" date="2015" name="Nature">
        <title>rRNA introns, odd ribosomes, and small enigmatic genomes across a large radiation of phyla.</title>
        <authorList>
            <person name="Brown C.T."/>
            <person name="Hug L.A."/>
            <person name="Thomas B.C."/>
            <person name="Sharon I."/>
            <person name="Castelle C.J."/>
            <person name="Singh A."/>
            <person name="Wilkins M.J."/>
            <person name="Williams K.H."/>
            <person name="Banfield J.F."/>
        </authorList>
    </citation>
    <scope>NUCLEOTIDE SEQUENCE [LARGE SCALE GENOMIC DNA]</scope>
</reference>
<comment type="caution">
    <text evidence="14">The sequence shown here is derived from an EMBL/GenBank/DDBJ whole genome shotgun (WGS) entry which is preliminary data.</text>
</comment>
<feature type="transmembrane region" description="Helical" evidence="11">
    <location>
        <begin position="12"/>
        <end position="32"/>
    </location>
</feature>
<dbReference type="InterPro" id="IPR036890">
    <property type="entry name" value="HATPase_C_sf"/>
</dbReference>
<evidence type="ECO:0000256" key="8">
    <source>
        <dbReference type="ARBA" id="ARBA00022989"/>
    </source>
</evidence>
<keyword evidence="4" id="KW-0597">Phosphoprotein</keyword>
<keyword evidence="10 11" id="KW-0472">Membrane</keyword>
<feature type="domain" description="HAMP" evidence="13">
    <location>
        <begin position="191"/>
        <end position="244"/>
    </location>
</feature>
<feature type="transmembrane region" description="Helical" evidence="11">
    <location>
        <begin position="167"/>
        <end position="190"/>
    </location>
</feature>
<gene>
    <name evidence="14" type="ORF">UT39_C0014G0016</name>
</gene>
<dbReference type="SMART" id="SM00388">
    <property type="entry name" value="HisKA"/>
    <property type="match status" value="1"/>
</dbReference>
<dbReference type="Gene3D" id="3.30.565.10">
    <property type="entry name" value="Histidine kinase-like ATPase, C-terminal domain"/>
    <property type="match status" value="1"/>
</dbReference>
<dbReference type="InterPro" id="IPR003660">
    <property type="entry name" value="HAMP_dom"/>
</dbReference>
<evidence type="ECO:0000313" key="15">
    <source>
        <dbReference type="Proteomes" id="UP000034246"/>
    </source>
</evidence>
<dbReference type="SUPFAM" id="SSF158472">
    <property type="entry name" value="HAMP domain-like"/>
    <property type="match status" value="1"/>
</dbReference>
<dbReference type="InterPro" id="IPR003594">
    <property type="entry name" value="HATPase_dom"/>
</dbReference>
<dbReference type="Pfam" id="PF00512">
    <property type="entry name" value="HisKA"/>
    <property type="match status" value="1"/>
</dbReference>
<feature type="domain" description="Histidine kinase" evidence="12">
    <location>
        <begin position="252"/>
        <end position="466"/>
    </location>
</feature>
<dbReference type="GO" id="GO:0000155">
    <property type="term" value="F:phosphorelay sensor kinase activity"/>
    <property type="evidence" value="ECO:0007669"/>
    <property type="project" value="InterPro"/>
</dbReference>
<dbReference type="PROSITE" id="PS50885">
    <property type="entry name" value="HAMP"/>
    <property type="match status" value="1"/>
</dbReference>
<evidence type="ECO:0000259" key="13">
    <source>
        <dbReference type="PROSITE" id="PS50885"/>
    </source>
</evidence>
<dbReference type="InterPro" id="IPR003661">
    <property type="entry name" value="HisK_dim/P_dom"/>
</dbReference>
<dbReference type="EC" id="2.7.13.3" evidence="3"/>
<comment type="catalytic activity">
    <reaction evidence="1">
        <text>ATP + protein L-histidine = ADP + protein N-phospho-L-histidine.</text>
        <dbReference type="EC" id="2.7.13.3"/>
    </reaction>
</comment>
<keyword evidence="5" id="KW-0808">Transferase</keyword>
<dbReference type="CDD" id="cd06225">
    <property type="entry name" value="HAMP"/>
    <property type="match status" value="1"/>
</dbReference>
<dbReference type="Proteomes" id="UP000034246">
    <property type="component" value="Unassembled WGS sequence"/>
</dbReference>
<dbReference type="FunFam" id="3.30.565.10:FF:000006">
    <property type="entry name" value="Sensor histidine kinase WalK"/>
    <property type="match status" value="1"/>
</dbReference>
<comment type="subcellular location">
    <subcellularLocation>
        <location evidence="2">Membrane</location>
    </subcellularLocation>
</comment>
<dbReference type="AlphaFoldDB" id="A0A0G0RAV2"/>
<evidence type="ECO:0000256" key="11">
    <source>
        <dbReference type="SAM" id="Phobius"/>
    </source>
</evidence>
<sequence length="472" mass="51775">MNTKSIRFRLTVWYALIFSVAMAVVFLAFYLLTQQSLLSHTDAAIATHNEKIVEIISQEDTTMNQSFINETQIFAQQFSEMPGMLLIIGDPYGKILYRSQNLGANESAVTDLLEKSANIIRPTFVNRNIGATPLRFGVFPAESDGQLQAIVLMGQPMDVIQKSLNTLTLTLIFVYLGLLVLTVSGGFLLARKALSPIAQVSKQLKKISAENLKERVPEPETGDEIEELSQTFNGLLDHLNEAFVRERQFIGDVAHELKTPVATLKGGIEVTISKIRTNEEYKKAFDETLIDVNRLSSTIKNILDLAWIGAENANLDDKHFDLSGALIELQEIATKLGSQKHLILKGEIEPDIVVGGAEDKLSRAVLNIIDNAIKYTPSGGSVVMSLRKKKGNAVIEVKDTGIGIPEKESEHIFERFYRGSKAAKTLGSGLGLAIAQGIIQAHRGNIEIKSKAGKGTSVTITLPLLRKSFISS</sequence>
<protein>
    <recommendedName>
        <fullName evidence="3">histidine kinase</fullName>
        <ecNumber evidence="3">2.7.13.3</ecNumber>
    </recommendedName>
</protein>
<organism evidence="14 15">
    <name type="scientific">Candidatus Woesebacteria bacterium GW2011_GWA1_39_21</name>
    <dbReference type="NCBI Taxonomy" id="1618550"/>
    <lineage>
        <taxon>Bacteria</taxon>
        <taxon>Candidatus Woeseibacteriota</taxon>
    </lineage>
</organism>
<dbReference type="STRING" id="1618550.UT39_C0014G0016"/>
<name>A0A0G0RAV2_9BACT</name>
<dbReference type="Gene3D" id="6.10.340.10">
    <property type="match status" value="1"/>
</dbReference>
<keyword evidence="8 11" id="KW-1133">Transmembrane helix</keyword>
<dbReference type="PANTHER" id="PTHR45436">
    <property type="entry name" value="SENSOR HISTIDINE KINASE YKOH"/>
    <property type="match status" value="1"/>
</dbReference>
<evidence type="ECO:0000256" key="6">
    <source>
        <dbReference type="ARBA" id="ARBA00022692"/>
    </source>
</evidence>
<dbReference type="PRINTS" id="PR00344">
    <property type="entry name" value="BCTRLSENSOR"/>
</dbReference>
<keyword evidence="7 14" id="KW-0418">Kinase</keyword>
<keyword evidence="9" id="KW-0902">Two-component regulatory system</keyword>
<dbReference type="SUPFAM" id="SSF55874">
    <property type="entry name" value="ATPase domain of HSP90 chaperone/DNA topoisomerase II/histidine kinase"/>
    <property type="match status" value="1"/>
</dbReference>
<dbReference type="EMBL" id="LBWP01000014">
    <property type="protein sequence ID" value="KKR10827.1"/>
    <property type="molecule type" value="Genomic_DNA"/>
</dbReference>
<evidence type="ECO:0000256" key="1">
    <source>
        <dbReference type="ARBA" id="ARBA00000085"/>
    </source>
</evidence>
<evidence type="ECO:0000256" key="9">
    <source>
        <dbReference type="ARBA" id="ARBA00023012"/>
    </source>
</evidence>
<dbReference type="InterPro" id="IPR004358">
    <property type="entry name" value="Sig_transdc_His_kin-like_C"/>
</dbReference>
<dbReference type="SUPFAM" id="SSF47384">
    <property type="entry name" value="Homodimeric domain of signal transducing histidine kinase"/>
    <property type="match status" value="1"/>
</dbReference>
<dbReference type="InterPro" id="IPR005467">
    <property type="entry name" value="His_kinase_dom"/>
</dbReference>
<evidence type="ECO:0000256" key="7">
    <source>
        <dbReference type="ARBA" id="ARBA00022777"/>
    </source>
</evidence>
<evidence type="ECO:0000256" key="3">
    <source>
        <dbReference type="ARBA" id="ARBA00012438"/>
    </source>
</evidence>
<dbReference type="Gene3D" id="1.10.287.130">
    <property type="match status" value="1"/>
</dbReference>
<dbReference type="PROSITE" id="PS50109">
    <property type="entry name" value="HIS_KIN"/>
    <property type="match status" value="1"/>
</dbReference>
<dbReference type="InterPro" id="IPR036097">
    <property type="entry name" value="HisK_dim/P_sf"/>
</dbReference>
<proteinExistence type="predicted"/>
<dbReference type="CDD" id="cd00075">
    <property type="entry name" value="HATPase"/>
    <property type="match status" value="1"/>
</dbReference>
<dbReference type="CDD" id="cd00082">
    <property type="entry name" value="HisKA"/>
    <property type="match status" value="1"/>
</dbReference>
<dbReference type="GO" id="GO:0005886">
    <property type="term" value="C:plasma membrane"/>
    <property type="evidence" value="ECO:0007669"/>
    <property type="project" value="TreeGrafter"/>
</dbReference>
<dbReference type="InterPro" id="IPR050428">
    <property type="entry name" value="TCS_sensor_his_kinase"/>
</dbReference>
<dbReference type="SMART" id="SM00387">
    <property type="entry name" value="HATPase_c"/>
    <property type="match status" value="1"/>
</dbReference>
<accession>A0A0G0RAV2</accession>
<dbReference type="SMART" id="SM00304">
    <property type="entry name" value="HAMP"/>
    <property type="match status" value="1"/>
</dbReference>
<keyword evidence="6 11" id="KW-0812">Transmembrane</keyword>